<protein>
    <submittedName>
        <fullName evidence="1">Uncharacterized protein</fullName>
    </submittedName>
</protein>
<evidence type="ECO:0000313" key="2">
    <source>
        <dbReference type="Proteomes" id="UP000516028"/>
    </source>
</evidence>
<name>A0A7H0GI49_9BURK</name>
<gene>
    <name evidence="1" type="ORF">H9K75_17920</name>
</gene>
<organism evidence="1 2">
    <name type="scientific">Diaphorobacter aerolatus</name>
    <dbReference type="NCBI Taxonomy" id="1288495"/>
    <lineage>
        <taxon>Bacteria</taxon>
        <taxon>Pseudomonadati</taxon>
        <taxon>Pseudomonadota</taxon>
        <taxon>Betaproteobacteria</taxon>
        <taxon>Burkholderiales</taxon>
        <taxon>Comamonadaceae</taxon>
        <taxon>Diaphorobacter</taxon>
    </lineage>
</organism>
<reference evidence="1 2" key="1">
    <citation type="submission" date="2020-08" db="EMBL/GenBank/DDBJ databases">
        <title>Genome sequence of Diaphorobacter aerolatus KACC 16536T.</title>
        <authorList>
            <person name="Hyun D.-W."/>
            <person name="Bae J.-W."/>
        </authorList>
    </citation>
    <scope>NUCLEOTIDE SEQUENCE [LARGE SCALE GENOMIC DNA]</scope>
    <source>
        <strain evidence="1 2">KACC 16536</strain>
    </source>
</reference>
<dbReference type="AlphaFoldDB" id="A0A7H0GI49"/>
<dbReference type="Proteomes" id="UP000516028">
    <property type="component" value="Chromosome"/>
</dbReference>
<dbReference type="KEGG" id="daer:H9K75_17920"/>
<accession>A0A7H0GI49</accession>
<dbReference type="EMBL" id="CP060783">
    <property type="protein sequence ID" value="QNP47965.1"/>
    <property type="molecule type" value="Genomic_DNA"/>
</dbReference>
<sequence>MPSQRRETKGIAEYRLRPMSQWAFKDWLIGRGEGGAWMKAKGIARCFTVKKTALGTIRMNACGAGNTTAKGRNLWCSDMIQAVNIHILVVALSVGHHASQFRPETNSDSVFSVSMC</sequence>
<keyword evidence="2" id="KW-1185">Reference proteome</keyword>
<proteinExistence type="predicted"/>
<evidence type="ECO:0000313" key="1">
    <source>
        <dbReference type="EMBL" id="QNP47965.1"/>
    </source>
</evidence>